<reference evidence="9" key="1">
    <citation type="submission" date="2016-10" db="EMBL/GenBank/DDBJ databases">
        <authorList>
            <person name="Varghese N."/>
            <person name="Submissions S."/>
        </authorList>
    </citation>
    <scope>NUCLEOTIDE SEQUENCE [LARGE SCALE GENOMIC DNA]</scope>
    <source>
        <strain evidence="9">CGMCC 1.7736</strain>
    </source>
</reference>
<dbReference type="PANTHER" id="PTHR39087">
    <property type="entry name" value="UPF0104 MEMBRANE PROTEIN MJ1595"/>
    <property type="match status" value="1"/>
</dbReference>
<keyword evidence="5 7" id="KW-1133">Transmembrane helix</keyword>
<evidence type="ECO:0000256" key="2">
    <source>
        <dbReference type="ARBA" id="ARBA00011061"/>
    </source>
</evidence>
<sequence length="336" mass="35192">MSESAFDRRAVAKSLVGFLVAAALLYAFGYVLGWQSILSALASADPTPVVLACASSLVALSLWAKGWETVLASLNVDVPYRDLVPTYFAATFADYVTPFGKAGGGPFVAAVLSADHDASYEESLASVVTTDALNLLPFFSFAGVGVVVLGLTGSVPRNVRALVYGLGVMALCLPLVGYGVWRARGAATRWLSRILDPIASRVRFVDSESIEQRAAQFFSLLGDLGARRSWVAETLAFAYVGWVFFALPLWLAAWAVGVSLPLQLVAFVVPASAMASLVPTPGGLGGVEAAVTGLLVALAGVDTATAAAIALLYRVASFWFVLPVGGSATLWLTYRG</sequence>
<evidence type="ECO:0000256" key="4">
    <source>
        <dbReference type="ARBA" id="ARBA00022692"/>
    </source>
</evidence>
<protein>
    <recommendedName>
        <fullName evidence="10">Lysylphosphatidylglycerol synthase TM region</fullName>
    </recommendedName>
</protein>
<gene>
    <name evidence="8" type="ORF">SAMN04487947_3283</name>
</gene>
<dbReference type="RefSeq" id="WP_089809589.1">
    <property type="nucleotide sequence ID" value="NZ_FOYT01000003.1"/>
</dbReference>
<evidence type="ECO:0000256" key="7">
    <source>
        <dbReference type="SAM" id="Phobius"/>
    </source>
</evidence>
<feature type="transmembrane region" description="Helical" evidence="7">
    <location>
        <begin position="316"/>
        <end position="334"/>
    </location>
</feature>
<keyword evidence="3" id="KW-1003">Cell membrane</keyword>
<evidence type="ECO:0000256" key="1">
    <source>
        <dbReference type="ARBA" id="ARBA00004651"/>
    </source>
</evidence>
<dbReference type="STRING" id="553469.SAMN04487947_3283"/>
<name>A0A1I6IHS4_9EURY</name>
<evidence type="ECO:0000256" key="3">
    <source>
        <dbReference type="ARBA" id="ARBA00022475"/>
    </source>
</evidence>
<dbReference type="Proteomes" id="UP000198531">
    <property type="component" value="Unassembled WGS sequence"/>
</dbReference>
<evidence type="ECO:0008006" key="10">
    <source>
        <dbReference type="Google" id="ProtNLM"/>
    </source>
</evidence>
<evidence type="ECO:0000313" key="9">
    <source>
        <dbReference type="Proteomes" id="UP000198531"/>
    </source>
</evidence>
<evidence type="ECO:0000256" key="5">
    <source>
        <dbReference type="ARBA" id="ARBA00022989"/>
    </source>
</evidence>
<proteinExistence type="inferred from homology"/>
<dbReference type="GO" id="GO:0005886">
    <property type="term" value="C:plasma membrane"/>
    <property type="evidence" value="ECO:0007669"/>
    <property type="project" value="UniProtKB-SubCell"/>
</dbReference>
<dbReference type="AlphaFoldDB" id="A0A1I6IHS4"/>
<dbReference type="OrthoDB" id="15513at2157"/>
<feature type="transmembrane region" description="Helical" evidence="7">
    <location>
        <begin position="161"/>
        <end position="181"/>
    </location>
</feature>
<keyword evidence="6 7" id="KW-0472">Membrane</keyword>
<keyword evidence="9" id="KW-1185">Reference proteome</keyword>
<dbReference type="InterPro" id="IPR022791">
    <property type="entry name" value="L-PG_synthase/AglD"/>
</dbReference>
<evidence type="ECO:0000256" key="6">
    <source>
        <dbReference type="ARBA" id="ARBA00023136"/>
    </source>
</evidence>
<feature type="transmembrane region" description="Helical" evidence="7">
    <location>
        <begin position="12"/>
        <end position="34"/>
    </location>
</feature>
<organism evidence="8 9">
    <name type="scientific">Halogeometricum rufum</name>
    <dbReference type="NCBI Taxonomy" id="553469"/>
    <lineage>
        <taxon>Archaea</taxon>
        <taxon>Methanobacteriati</taxon>
        <taxon>Methanobacteriota</taxon>
        <taxon>Stenosarchaea group</taxon>
        <taxon>Halobacteria</taxon>
        <taxon>Halobacteriales</taxon>
        <taxon>Haloferacaceae</taxon>
        <taxon>Halogeometricum</taxon>
    </lineage>
</organism>
<dbReference type="EMBL" id="FOYT01000003">
    <property type="protein sequence ID" value="SFR66211.1"/>
    <property type="molecule type" value="Genomic_DNA"/>
</dbReference>
<dbReference type="NCBIfam" id="TIGR00374">
    <property type="entry name" value="flippase-like domain"/>
    <property type="match status" value="1"/>
</dbReference>
<feature type="transmembrane region" description="Helical" evidence="7">
    <location>
        <begin position="236"/>
        <end position="254"/>
    </location>
</feature>
<keyword evidence="4 7" id="KW-0812">Transmembrane</keyword>
<evidence type="ECO:0000313" key="8">
    <source>
        <dbReference type="EMBL" id="SFR66211.1"/>
    </source>
</evidence>
<accession>A0A1I6IHS4</accession>
<dbReference type="Pfam" id="PF03706">
    <property type="entry name" value="LPG_synthase_TM"/>
    <property type="match status" value="1"/>
</dbReference>
<comment type="similarity">
    <text evidence="2">Belongs to the UPF0104 family.</text>
</comment>
<dbReference type="PANTHER" id="PTHR39087:SF2">
    <property type="entry name" value="UPF0104 MEMBRANE PROTEIN MJ1595"/>
    <property type="match status" value="1"/>
</dbReference>
<comment type="subcellular location">
    <subcellularLocation>
        <location evidence="1">Cell membrane</location>
        <topology evidence="1">Multi-pass membrane protein</topology>
    </subcellularLocation>
</comment>
<feature type="transmembrane region" description="Helical" evidence="7">
    <location>
        <begin position="135"/>
        <end position="155"/>
    </location>
</feature>